<protein>
    <recommendedName>
        <fullName evidence="5">Pentatricopeptide repeat-containing protein</fullName>
    </recommendedName>
</protein>
<dbReference type="InterPro" id="IPR002885">
    <property type="entry name" value="PPR_rpt"/>
</dbReference>
<accession>A0ABD3E9X8</accession>
<evidence type="ECO:0000313" key="3">
    <source>
        <dbReference type="EMBL" id="KAL3651017.1"/>
    </source>
</evidence>
<dbReference type="AlphaFoldDB" id="A0ABD3E9X8"/>
<organism evidence="3 4">
    <name type="scientific">Castilleja foliolosa</name>
    <dbReference type="NCBI Taxonomy" id="1961234"/>
    <lineage>
        <taxon>Eukaryota</taxon>
        <taxon>Viridiplantae</taxon>
        <taxon>Streptophyta</taxon>
        <taxon>Embryophyta</taxon>
        <taxon>Tracheophyta</taxon>
        <taxon>Spermatophyta</taxon>
        <taxon>Magnoliopsida</taxon>
        <taxon>eudicotyledons</taxon>
        <taxon>Gunneridae</taxon>
        <taxon>Pentapetalae</taxon>
        <taxon>asterids</taxon>
        <taxon>lamiids</taxon>
        <taxon>Lamiales</taxon>
        <taxon>Orobanchaceae</taxon>
        <taxon>Pedicularideae</taxon>
        <taxon>Castillejinae</taxon>
        <taxon>Castilleja</taxon>
    </lineage>
</organism>
<reference evidence="4" key="1">
    <citation type="journal article" date="2024" name="IScience">
        <title>Strigolactones Initiate the Formation of Haustorium-like Structures in Castilleja.</title>
        <authorList>
            <person name="Buerger M."/>
            <person name="Peterson D."/>
            <person name="Chory J."/>
        </authorList>
    </citation>
    <scope>NUCLEOTIDE SEQUENCE [LARGE SCALE GENOMIC DNA]</scope>
</reference>
<evidence type="ECO:0000313" key="4">
    <source>
        <dbReference type="Proteomes" id="UP001632038"/>
    </source>
</evidence>
<dbReference type="PROSITE" id="PS51375">
    <property type="entry name" value="PPR"/>
    <property type="match status" value="2"/>
</dbReference>
<keyword evidence="4" id="KW-1185">Reference proteome</keyword>
<dbReference type="Proteomes" id="UP001632038">
    <property type="component" value="Unassembled WGS sequence"/>
</dbReference>
<comment type="caution">
    <text evidence="3">The sequence shown here is derived from an EMBL/GenBank/DDBJ whole genome shotgun (WGS) entry which is preliminary data.</text>
</comment>
<gene>
    <name evidence="3" type="ORF">CASFOL_007420</name>
</gene>
<dbReference type="Pfam" id="PF01535">
    <property type="entry name" value="PPR"/>
    <property type="match status" value="2"/>
</dbReference>
<feature type="repeat" description="PPR" evidence="2">
    <location>
        <begin position="30"/>
        <end position="64"/>
    </location>
</feature>
<name>A0ABD3E9X8_9LAMI</name>
<proteinExistence type="predicted"/>
<dbReference type="InterPro" id="IPR011990">
    <property type="entry name" value="TPR-like_helical_dom_sf"/>
</dbReference>
<sequence>MGRFLFIPLNQICRCNSNPKMSKTNPIPQNTNPLNSILQSLSKSGKLDEALQLLLQSDDHQPPPNLQSYAALLHACISTKSLRHGRTLYLHLLQSKDNNKRTDLLKNPTLISKFITLFAACGQLDEARRAFSYGTNGTACLSEPVYVAMAIGFSKNRLFRETLLIYCEMLSAGVEPGNFTFSVALKACSGLSDIRNGKSVHAQIIKAGEDESDQVVYNAFLKLYVD</sequence>
<dbReference type="NCBIfam" id="TIGR00756">
    <property type="entry name" value="PPR"/>
    <property type="match status" value="1"/>
</dbReference>
<dbReference type="Gene3D" id="1.25.40.10">
    <property type="entry name" value="Tetratricopeptide repeat domain"/>
    <property type="match status" value="1"/>
</dbReference>
<dbReference type="PANTHER" id="PTHR47926">
    <property type="entry name" value="PENTATRICOPEPTIDE REPEAT-CONTAINING PROTEIN"/>
    <property type="match status" value="1"/>
</dbReference>
<feature type="repeat" description="PPR" evidence="2">
    <location>
        <begin position="142"/>
        <end position="176"/>
    </location>
</feature>
<evidence type="ECO:0008006" key="5">
    <source>
        <dbReference type="Google" id="ProtNLM"/>
    </source>
</evidence>
<evidence type="ECO:0000256" key="1">
    <source>
        <dbReference type="ARBA" id="ARBA00022737"/>
    </source>
</evidence>
<evidence type="ECO:0000256" key="2">
    <source>
        <dbReference type="PROSITE-ProRule" id="PRU00708"/>
    </source>
</evidence>
<dbReference type="InterPro" id="IPR046960">
    <property type="entry name" value="PPR_At4g14850-like_plant"/>
</dbReference>
<keyword evidence="1" id="KW-0677">Repeat</keyword>
<dbReference type="EMBL" id="JAVIJP010000007">
    <property type="protein sequence ID" value="KAL3651017.1"/>
    <property type="molecule type" value="Genomic_DNA"/>
</dbReference>